<evidence type="ECO:0000313" key="2">
    <source>
        <dbReference type="Proteomes" id="UP000813018"/>
    </source>
</evidence>
<sequence>MNRPYLNTLLTIVPLILAGCGPYTHTVRQVPHARQEKELLLNESTISLAAGKHYRTGRLHTFLYGKHYRDAWAAPVPVRVLDLKREKGGLTPVKQGGSRQTLNLWLADSAGREYVLRSVDKEPAVGLPESLRASYIAFIARDATSATHPYAALTLPPMARAIGIYHTRPELVYMPHSQDLGEFRDTFAGMVAMLERRPDGDQSDAPWFGSAENVKSTRSMLEDRFRDNDTEVDAEFFLRSRLFDMLLGDWSRHEGNWRWAEFGLEKGVKYKAVPRDRDNVFYKLNDALVPMLFMATKQKEHFRTFRGSIRNVEALNRSGRNLDELLLAELPRETWIQEARTIKALLTDEVIENAFRELPDTIYALTADRIIEKLKSRRGQLLRVAEAYYESLSREVDIVGSDKHEEFAVEFLNEGRVEVKAYKLKDGAREKAVFRRVFDPEETKQLNIYGEDRFLFSGEGASQIRIRVFGGAGEDRYAIREGLGTKGKVHIHDSTYGNVYPDGGKAKVRKNNNPPVQTLDAKGMLLKYYLD</sequence>
<dbReference type="EMBL" id="JAHYXK010000009">
    <property type="protein sequence ID" value="MBW7467818.1"/>
    <property type="molecule type" value="Genomic_DNA"/>
</dbReference>
<organism evidence="1 2">
    <name type="scientific">Pontibacter aydingkolensis</name>
    <dbReference type="NCBI Taxonomy" id="1911536"/>
    <lineage>
        <taxon>Bacteria</taxon>
        <taxon>Pseudomonadati</taxon>
        <taxon>Bacteroidota</taxon>
        <taxon>Cytophagia</taxon>
        <taxon>Cytophagales</taxon>
        <taxon>Hymenobacteraceae</taxon>
        <taxon>Pontibacter</taxon>
    </lineage>
</organism>
<reference evidence="1 2" key="1">
    <citation type="journal article" date="2016" name="Int. J. Syst. Evol. Microbiol.">
        <title>Pontibacter aydingkolensis sp. nov., isolated from soil of a salt lake.</title>
        <authorList>
            <person name="Osman G."/>
            <person name="Zhang T."/>
            <person name="Lou K."/>
            <person name="Gao Y."/>
            <person name="Chang W."/>
            <person name="Lin Q."/>
            <person name="Yang H.M."/>
            <person name="Huo X.D."/>
            <person name="Wang N."/>
        </authorList>
    </citation>
    <scope>NUCLEOTIDE SEQUENCE [LARGE SCALE GENOMIC DNA]</scope>
    <source>
        <strain evidence="1 2">KACC 19255</strain>
    </source>
</reference>
<dbReference type="PROSITE" id="PS51257">
    <property type="entry name" value="PROKAR_LIPOPROTEIN"/>
    <property type="match status" value="1"/>
</dbReference>
<dbReference type="RefSeq" id="WP_219877698.1">
    <property type="nucleotide sequence ID" value="NZ_JAHYXK010000009.1"/>
</dbReference>
<evidence type="ECO:0000313" key="1">
    <source>
        <dbReference type="EMBL" id="MBW7467818.1"/>
    </source>
</evidence>
<protein>
    <submittedName>
        <fullName evidence="1">Uncharacterized protein</fullName>
    </submittedName>
</protein>
<name>A0ABS7CVL2_9BACT</name>
<accession>A0ABS7CVL2</accession>
<keyword evidence="2" id="KW-1185">Reference proteome</keyword>
<dbReference type="Proteomes" id="UP000813018">
    <property type="component" value="Unassembled WGS sequence"/>
</dbReference>
<gene>
    <name evidence="1" type="ORF">K0O23_12140</name>
</gene>
<proteinExistence type="predicted"/>
<comment type="caution">
    <text evidence="1">The sequence shown here is derived from an EMBL/GenBank/DDBJ whole genome shotgun (WGS) entry which is preliminary data.</text>
</comment>